<dbReference type="RefSeq" id="WP_307356650.1">
    <property type="nucleotide sequence ID" value="NZ_BAAACJ010000004.1"/>
</dbReference>
<dbReference type="NCBIfam" id="TIGR01908">
    <property type="entry name" value="cas_CXXC_CXXC"/>
    <property type="match status" value="1"/>
</dbReference>
<evidence type="ECO:0000313" key="2">
    <source>
        <dbReference type="EMBL" id="MDQ0480591.1"/>
    </source>
</evidence>
<sequence>MSSIKLELSDWLYNAGIVGLVNIIQHSDGEFQKINNQCIEIDSSQLENFEEKYFNYFIDKYLKFTSWYKIVEFQGYIENLDIENLSKEQIEKINKYIEYIKYKLKLNSYKSAYKLSEDDSLDVLKMEKELKKINLTKKQTLEDTEVNEKVKLTINVIKDIIEYLERDKVKRYILTKNVIYDIIDNFWEGVSFLHTSKSNSDMYCEYKEYFINSVMNYLNLDKSKDKYHCFTCENTLSKLSKPIAYELAWINKMGVDMSRKSSHFWNFNGDSYICPICNLVYSCIPAGFTVLKGKGLFINENSGVNTLININNQSLDNVSTIEQLEDISYFSLVDNMEQGAIEQTKKEVDNIQVVKLDSQNERRPYTFNILSKDKLKVINKHKEKLKSMIKVHIKISKDEYLNLYTEVLNRLYNGHNLFDLIYKLSYLNLNGSFKNMRYVDMILKMNKDLLRGGGEMSNIKIEDKLIDNCRSYGYYLRKAYEEKKAENKLGGISYRLLNALKTKNVARFMDTLFNSYMYLNKSIPSTFVEALKDKEDFQTIGYAFLLGIQSGDGKSKNENKEDIIGE</sequence>
<feature type="domain" description="CRISPR-associated protein CXXC-CXXC" evidence="1">
    <location>
        <begin position="223"/>
        <end position="289"/>
    </location>
</feature>
<accession>A0ABU0JU06</accession>
<dbReference type="InterPro" id="IPR019121">
    <property type="entry name" value="CRISPR-assoc_CXXC-CXXC_dom"/>
</dbReference>
<organism evidence="2 3">
    <name type="scientific">Hathewaya limosa</name>
    <name type="common">Clostridium limosum</name>
    <dbReference type="NCBI Taxonomy" id="1536"/>
    <lineage>
        <taxon>Bacteria</taxon>
        <taxon>Bacillati</taxon>
        <taxon>Bacillota</taxon>
        <taxon>Clostridia</taxon>
        <taxon>Eubacteriales</taxon>
        <taxon>Clostridiaceae</taxon>
        <taxon>Hathewaya</taxon>
    </lineage>
</organism>
<name>A0ABU0JU06_HATLI</name>
<comment type="caution">
    <text evidence="2">The sequence shown here is derived from an EMBL/GenBank/DDBJ whole genome shotgun (WGS) entry which is preliminary data.</text>
</comment>
<dbReference type="Proteomes" id="UP001224418">
    <property type="component" value="Unassembled WGS sequence"/>
</dbReference>
<reference evidence="2 3" key="1">
    <citation type="submission" date="2023-07" db="EMBL/GenBank/DDBJ databases">
        <title>Genomic Encyclopedia of Type Strains, Phase IV (KMG-IV): sequencing the most valuable type-strain genomes for metagenomic binning, comparative biology and taxonomic classification.</title>
        <authorList>
            <person name="Goeker M."/>
        </authorList>
    </citation>
    <scope>NUCLEOTIDE SEQUENCE [LARGE SCALE GENOMIC DNA]</scope>
    <source>
        <strain evidence="2 3">DSM 1400</strain>
    </source>
</reference>
<dbReference type="Pfam" id="PF09706">
    <property type="entry name" value="Cas_CXXC_CXXC"/>
    <property type="match status" value="1"/>
</dbReference>
<dbReference type="InterPro" id="IPR010180">
    <property type="entry name" value="CRISPR-assoc_prot_CXXC-CXXC"/>
</dbReference>
<evidence type="ECO:0000259" key="1">
    <source>
        <dbReference type="Pfam" id="PF09706"/>
    </source>
</evidence>
<evidence type="ECO:0000313" key="3">
    <source>
        <dbReference type="Proteomes" id="UP001224418"/>
    </source>
</evidence>
<gene>
    <name evidence="2" type="ORF">QOZ93_002339</name>
</gene>
<protein>
    <submittedName>
        <fullName evidence="2">CRISPR-associated protein Cst1</fullName>
    </submittedName>
</protein>
<dbReference type="EMBL" id="JAUSWN010000023">
    <property type="protein sequence ID" value="MDQ0480591.1"/>
    <property type="molecule type" value="Genomic_DNA"/>
</dbReference>
<keyword evidence="3" id="KW-1185">Reference proteome</keyword>
<proteinExistence type="predicted"/>